<dbReference type="RefSeq" id="WP_014768718.1">
    <property type="nucleotide sequence ID" value="NC_018002.1"/>
</dbReference>
<name>I3XV64_SULBS</name>
<reference evidence="3 4" key="1">
    <citation type="submission" date="2012-06" db="EMBL/GenBank/DDBJ databases">
        <title>Complete sequence of Sulfurospirillum barnesii SES-3.</title>
        <authorList>
            <consortium name="US DOE Joint Genome Institute"/>
            <person name="Lucas S."/>
            <person name="Han J."/>
            <person name="Lapidus A."/>
            <person name="Cheng J.-F."/>
            <person name="Goodwin L."/>
            <person name="Pitluck S."/>
            <person name="Peters L."/>
            <person name="Ovchinnikova G."/>
            <person name="Lu M."/>
            <person name="Detter J.C."/>
            <person name="Han C."/>
            <person name="Tapia R."/>
            <person name="Land M."/>
            <person name="Hauser L."/>
            <person name="Kyrpides N."/>
            <person name="Ivanova N."/>
            <person name="Pagani I."/>
            <person name="Stolz J."/>
            <person name="Arkin A."/>
            <person name="Dehal P."/>
            <person name="Oremland R."/>
            <person name="Saltikov C."/>
            <person name="Basu P."/>
            <person name="Hollibaugh J."/>
            <person name="Newman D."/>
            <person name="Stolyar S."/>
            <person name="Hazen T."/>
            <person name="Woyke T."/>
        </authorList>
    </citation>
    <scope>NUCLEOTIDE SEQUENCE [LARGE SCALE GENOMIC DNA]</scope>
    <source>
        <strain evidence="4">ATCC 700032 / DSM 10660 / SES-3</strain>
    </source>
</reference>
<evidence type="ECO:0000256" key="2">
    <source>
        <dbReference type="ARBA" id="ARBA00022649"/>
    </source>
</evidence>
<dbReference type="PATRIC" id="fig|760154.4.peg.523"/>
<dbReference type="InterPro" id="IPR051803">
    <property type="entry name" value="TA_system_RelE-like_toxin"/>
</dbReference>
<dbReference type="KEGG" id="sba:Sulba_0522"/>
<dbReference type="HOGENOM" id="CLU_147162_4_0_7"/>
<dbReference type="OrthoDB" id="5574284at2"/>
<protein>
    <submittedName>
        <fullName evidence="3">Plasmid stabilization system protein</fullName>
    </submittedName>
</protein>
<evidence type="ECO:0000313" key="4">
    <source>
        <dbReference type="Proteomes" id="UP000006176"/>
    </source>
</evidence>
<dbReference type="PANTHER" id="PTHR33755">
    <property type="entry name" value="TOXIN PARE1-RELATED"/>
    <property type="match status" value="1"/>
</dbReference>
<dbReference type="Gene3D" id="3.30.2310.20">
    <property type="entry name" value="RelE-like"/>
    <property type="match status" value="1"/>
</dbReference>
<dbReference type="InterPro" id="IPR007712">
    <property type="entry name" value="RelE/ParE_toxin"/>
</dbReference>
<dbReference type="eggNOG" id="COG3668">
    <property type="taxonomic scope" value="Bacteria"/>
</dbReference>
<dbReference type="Proteomes" id="UP000006176">
    <property type="component" value="Chromosome"/>
</dbReference>
<organism evidence="3 4">
    <name type="scientific">Sulfurospirillum barnesii (strain ATCC 700032 / DSM 10660 / SES-3)</name>
    <dbReference type="NCBI Taxonomy" id="760154"/>
    <lineage>
        <taxon>Bacteria</taxon>
        <taxon>Pseudomonadati</taxon>
        <taxon>Campylobacterota</taxon>
        <taxon>Epsilonproteobacteria</taxon>
        <taxon>Campylobacterales</taxon>
        <taxon>Sulfurospirillaceae</taxon>
        <taxon>Sulfurospirillum</taxon>
    </lineage>
</organism>
<sequence>MKTYNVYWTQSSQSDLEYIIEYLKRDSVSLAKKMFLEIKEACDALYVFPERKRVVPELHSIGIIHYREIIYKRWRIVFKIEQTSVYVVLIADSSRNFEDLLLQRLLK</sequence>
<dbReference type="Pfam" id="PF05016">
    <property type="entry name" value="ParE_toxin"/>
    <property type="match status" value="1"/>
</dbReference>
<dbReference type="EMBL" id="CP003333">
    <property type="protein sequence ID" value="AFL67838.1"/>
    <property type="molecule type" value="Genomic_DNA"/>
</dbReference>
<keyword evidence="2" id="KW-1277">Toxin-antitoxin system</keyword>
<gene>
    <name evidence="3" type="ordered locus">Sulba_0522</name>
</gene>
<dbReference type="AlphaFoldDB" id="I3XV64"/>
<dbReference type="InterPro" id="IPR035093">
    <property type="entry name" value="RelE/ParE_toxin_dom_sf"/>
</dbReference>
<evidence type="ECO:0000256" key="1">
    <source>
        <dbReference type="ARBA" id="ARBA00006226"/>
    </source>
</evidence>
<accession>I3XV64</accession>
<dbReference type="STRING" id="760154.Sulba_0522"/>
<dbReference type="PANTHER" id="PTHR33755:SF5">
    <property type="entry name" value="TYPE II TOXIN-ANTITOXIN SYSTEM RELE_PARE FAMILY TOXIN"/>
    <property type="match status" value="1"/>
</dbReference>
<proteinExistence type="inferred from homology"/>
<keyword evidence="4" id="KW-1185">Reference proteome</keyword>
<comment type="similarity">
    <text evidence="1">Belongs to the RelE toxin family.</text>
</comment>
<evidence type="ECO:0000313" key="3">
    <source>
        <dbReference type="EMBL" id="AFL67838.1"/>
    </source>
</evidence>